<dbReference type="SUPFAM" id="SSF50156">
    <property type="entry name" value="PDZ domain-like"/>
    <property type="match status" value="1"/>
</dbReference>
<keyword evidence="5 7" id="KW-0378">Hydrolase</keyword>
<dbReference type="Proteomes" id="UP001500936">
    <property type="component" value="Unassembled WGS sequence"/>
</dbReference>
<accession>A0ABP8KVX2</accession>
<dbReference type="PANTHER" id="PTHR43253">
    <property type="entry name" value="TRICORN PROTEASE HOMOLOG 2-RELATED"/>
    <property type="match status" value="1"/>
</dbReference>
<dbReference type="InterPro" id="IPR029045">
    <property type="entry name" value="ClpP/crotonase-like_dom_sf"/>
</dbReference>
<comment type="similarity">
    <text evidence="2 7">Belongs to the peptidase S41B family.</text>
</comment>
<dbReference type="EC" id="3.4.21.-" evidence="7"/>
<feature type="domain" description="Tail specific protease" evidence="9">
    <location>
        <begin position="830"/>
        <end position="1022"/>
    </location>
</feature>
<evidence type="ECO:0000256" key="6">
    <source>
        <dbReference type="ARBA" id="ARBA00022825"/>
    </source>
</evidence>
<comment type="function">
    <text evidence="7">Degrades oligopeptides.</text>
</comment>
<dbReference type="SUPFAM" id="SSF69322">
    <property type="entry name" value="Tricorn protease domain 2"/>
    <property type="match status" value="1"/>
</dbReference>
<dbReference type="Gene3D" id="2.120.10.60">
    <property type="entry name" value="Tricorn protease N-terminal domain"/>
    <property type="match status" value="1"/>
</dbReference>
<dbReference type="InterPro" id="IPR028204">
    <property type="entry name" value="Tricorn_C1"/>
</dbReference>
<evidence type="ECO:0000256" key="4">
    <source>
        <dbReference type="ARBA" id="ARBA00022670"/>
    </source>
</evidence>
<evidence type="ECO:0000313" key="11">
    <source>
        <dbReference type="Proteomes" id="UP001500936"/>
    </source>
</evidence>
<dbReference type="SUPFAM" id="SSF69304">
    <property type="entry name" value="Tricorn protease N-terminal domain"/>
    <property type="match status" value="1"/>
</dbReference>
<feature type="compositionally biased region" description="Acidic residues" evidence="8">
    <location>
        <begin position="514"/>
        <end position="525"/>
    </location>
</feature>
<feature type="region of interest" description="Disordered" evidence="8">
    <location>
        <begin position="509"/>
        <end position="547"/>
    </location>
</feature>
<comment type="caution">
    <text evidence="10">The sequence shown here is derived from an EMBL/GenBank/DDBJ whole genome shotgun (WGS) entry which is preliminary data.</text>
</comment>
<dbReference type="PANTHER" id="PTHR43253:SF1">
    <property type="entry name" value="TRICORN PROTEASE HOMOLOG 2-RELATED"/>
    <property type="match status" value="1"/>
</dbReference>
<dbReference type="Pfam" id="PF03572">
    <property type="entry name" value="Peptidase_S41"/>
    <property type="match status" value="1"/>
</dbReference>
<dbReference type="InterPro" id="IPR036034">
    <property type="entry name" value="PDZ_sf"/>
</dbReference>
<dbReference type="Pfam" id="PF26549">
    <property type="entry name" value="Tricorn_N"/>
    <property type="match status" value="1"/>
</dbReference>
<evidence type="ECO:0000256" key="1">
    <source>
        <dbReference type="ARBA" id="ARBA00004496"/>
    </source>
</evidence>
<dbReference type="Pfam" id="PF14685">
    <property type="entry name" value="PDZ_Tricorn"/>
    <property type="match status" value="1"/>
</dbReference>
<evidence type="ECO:0000256" key="7">
    <source>
        <dbReference type="PIRNR" id="PIRNR036421"/>
    </source>
</evidence>
<evidence type="ECO:0000256" key="3">
    <source>
        <dbReference type="ARBA" id="ARBA00022490"/>
    </source>
</evidence>
<evidence type="ECO:0000313" key="10">
    <source>
        <dbReference type="EMBL" id="GAA4417325.1"/>
    </source>
</evidence>
<evidence type="ECO:0000256" key="2">
    <source>
        <dbReference type="ARBA" id="ARBA00008524"/>
    </source>
</evidence>
<dbReference type="Pfam" id="PF14684">
    <property type="entry name" value="Tricorn_C1"/>
    <property type="match status" value="1"/>
</dbReference>
<dbReference type="Gene3D" id="3.30.750.44">
    <property type="match status" value="1"/>
</dbReference>
<evidence type="ECO:0000256" key="5">
    <source>
        <dbReference type="ARBA" id="ARBA00022801"/>
    </source>
</evidence>
<keyword evidence="11" id="KW-1185">Reference proteome</keyword>
<dbReference type="InterPro" id="IPR012393">
    <property type="entry name" value="Tricorn_protease"/>
</dbReference>
<keyword evidence="6 7" id="KW-0720">Serine protease</keyword>
<evidence type="ECO:0000259" key="9">
    <source>
        <dbReference type="SMART" id="SM00245"/>
    </source>
</evidence>
<dbReference type="CDD" id="cd07562">
    <property type="entry name" value="Peptidase_S41_TRI"/>
    <property type="match status" value="1"/>
</dbReference>
<dbReference type="SMART" id="SM00245">
    <property type="entry name" value="TSPc"/>
    <property type="match status" value="1"/>
</dbReference>
<dbReference type="Gene3D" id="2.30.42.10">
    <property type="match status" value="1"/>
</dbReference>
<sequence length="1069" mass="119558">MLRTPTLSATHLAFTYAGDIWLADKSGNNPQRLTVHPEEESNPMFSPDGQWIAFSGNYNGNNDVYVVSVNGGIPKRLTYHPAVDLVRGWTPDGKHILFSSSQQSNSTRYSRLFLIPVNGGMPEVLPMPMAEHGQFSPDGNTIAYTPIHDAFDTWKQYRGGQTPPVWLFDRKTQEIQVVPHTNASDTRPVWAGKTVYFLSDRAGTMNVFAYETESKQVKQVTQHQDFDVKALASNGKEIVYEQAGRLHLLDLTSGKGKPISVRIAPDLLSLRAQYKPAAKFIHHATISPTGVRALFEARGDVFTVPLEKGDTRNLTQTPGTFERYPCWSPNGRHIAYFSDAGGEYKLIVANQMDGKQVAEIDWNDPSHYYEPTWSPDSKKLLFTDKRLRVYYLDLATKKPVRVDEDTYDHPQRSLNPVWSPDSKWIAYTKRLDNHLRAVFVYNLTTGKSAQITDGMSDAVSPAFSRDGKYLYFAASTNFGLNSGWLDMSSYERPIKRSLYVVMLRKGEPSPLAPESDEEKPGDEPADSVAKTPAKPKGKVDATSKPTKPADSVKVAVTIDLDQIDQRILALPVPENNYEDLQVTAEGKLLFTQIPAESGARTLHWFDWKTRKSDEFMSGIWGYTISADGNKLLYFAPSEVAGIVDTKAKHKVGDGKLDLSKMEVWVDPQAEWKQMFDEVWRIERDYFYVNNMHGSDWKAIKQKYEPFLVHVGHRSDLNFLFAEMIGEMVVGHNYVGGGDVPAVDPTPIGLLGADYRVSNGRFQFARIFSGLNWNPDLRSPLTAPGVEIKEGEYLLAVNGKEVTATDNLYSFFENAAERQTLLTVNSRPTMEGARTVTVMPVKSESGLRNRAWVENNRKRVDELTNGQVAYVYLPNTAQAGYTYFNRYYYAQLNKKAVIIDERFNGGGSAADYIVDNLNRPLLSYWATREGKMFSTPTASIFGPKVMIVNEYAGSGGDALPLYFRRRNLGKLVGKRTWGGLVGIYDYPVLMDNGFITAPRLGIVSPDGKWEVENEGVAPDIEVEMTPKAVINGGDPQLEKAVEVIMQELKNQSAQPVARPVDPVRVNSGKS</sequence>
<evidence type="ECO:0000256" key="8">
    <source>
        <dbReference type="SAM" id="MobiDB-lite"/>
    </source>
</evidence>
<protein>
    <recommendedName>
        <fullName evidence="7">Tricorn protease homolog</fullName>
        <ecNumber evidence="7">3.4.21.-</ecNumber>
    </recommendedName>
</protein>
<dbReference type="Pfam" id="PF26550">
    <property type="entry name" value="Tricorn_2nd"/>
    <property type="match status" value="1"/>
</dbReference>
<dbReference type="PIRSF" id="PIRSF036421">
    <property type="entry name" value="Tricorn_protease"/>
    <property type="match status" value="1"/>
</dbReference>
<keyword evidence="4 7" id="KW-0645">Protease</keyword>
<dbReference type="InterPro" id="IPR005151">
    <property type="entry name" value="Tail-specific_protease"/>
</dbReference>
<name>A0ABP8KVX2_9BACT</name>
<proteinExistence type="inferred from homology"/>
<dbReference type="Gene3D" id="3.90.226.10">
    <property type="entry name" value="2-enoyl-CoA Hydratase, Chain A, domain 1"/>
    <property type="match status" value="1"/>
</dbReference>
<organism evidence="10 11">
    <name type="scientific">Nibrella viscosa</name>
    <dbReference type="NCBI Taxonomy" id="1084524"/>
    <lineage>
        <taxon>Bacteria</taxon>
        <taxon>Pseudomonadati</taxon>
        <taxon>Bacteroidota</taxon>
        <taxon>Cytophagia</taxon>
        <taxon>Cytophagales</taxon>
        <taxon>Spirosomataceae</taxon>
        <taxon>Nibrella</taxon>
    </lineage>
</organism>
<gene>
    <name evidence="10" type="ORF">GCM10023187_49610</name>
</gene>
<dbReference type="InterPro" id="IPR015943">
    <property type="entry name" value="WD40/YVTN_repeat-like_dom_sf"/>
</dbReference>
<dbReference type="InterPro" id="IPR029414">
    <property type="entry name" value="Tricorn_PDZ"/>
</dbReference>
<comment type="subcellular location">
    <subcellularLocation>
        <location evidence="1 7">Cytoplasm</location>
    </subcellularLocation>
</comment>
<dbReference type="SUPFAM" id="SSF52096">
    <property type="entry name" value="ClpP/crotonase"/>
    <property type="match status" value="1"/>
</dbReference>
<dbReference type="EMBL" id="BAABHB010000015">
    <property type="protein sequence ID" value="GAA4417325.1"/>
    <property type="molecule type" value="Genomic_DNA"/>
</dbReference>
<reference evidence="11" key="1">
    <citation type="journal article" date="2019" name="Int. J. Syst. Evol. Microbiol.">
        <title>The Global Catalogue of Microorganisms (GCM) 10K type strain sequencing project: providing services to taxonomists for standard genome sequencing and annotation.</title>
        <authorList>
            <consortium name="The Broad Institute Genomics Platform"/>
            <consortium name="The Broad Institute Genome Sequencing Center for Infectious Disease"/>
            <person name="Wu L."/>
            <person name="Ma J."/>
        </authorList>
    </citation>
    <scope>NUCLEOTIDE SEQUENCE [LARGE SCALE GENOMIC DNA]</scope>
    <source>
        <strain evidence="11">JCM 17925</strain>
    </source>
</reference>
<feature type="region of interest" description="Disordered" evidence="8">
    <location>
        <begin position="1049"/>
        <end position="1069"/>
    </location>
</feature>
<keyword evidence="3 7" id="KW-0963">Cytoplasm</keyword>
<dbReference type="Gene3D" id="2.130.10.10">
    <property type="entry name" value="YVTN repeat-like/Quinoprotein amine dehydrogenase"/>
    <property type="match status" value="1"/>
</dbReference>